<dbReference type="RefSeq" id="WP_344546083.1">
    <property type="nucleotide sequence ID" value="NZ_BAAATD010000009.1"/>
</dbReference>
<keyword evidence="7" id="KW-1185">Reference proteome</keyword>
<dbReference type="InterPro" id="IPR058240">
    <property type="entry name" value="rSAM_sf"/>
</dbReference>
<keyword evidence="2" id="KW-0479">Metal-binding</keyword>
<dbReference type="PANTHER" id="PTHR11228">
    <property type="entry name" value="RADICAL SAM DOMAIN PROTEIN"/>
    <property type="match status" value="1"/>
</dbReference>
<dbReference type="EMBL" id="BAAATD010000009">
    <property type="protein sequence ID" value="GAA2618663.1"/>
    <property type="molecule type" value="Genomic_DNA"/>
</dbReference>
<proteinExistence type="predicted"/>
<evidence type="ECO:0000256" key="1">
    <source>
        <dbReference type="ARBA" id="ARBA00022691"/>
    </source>
</evidence>
<dbReference type="SFLD" id="SFLDS00029">
    <property type="entry name" value="Radical_SAM"/>
    <property type="match status" value="1"/>
</dbReference>
<dbReference type="InterPro" id="IPR050377">
    <property type="entry name" value="Radical_SAM_PqqE_MftC-like"/>
</dbReference>
<protein>
    <recommendedName>
        <fullName evidence="5">Radical SAM core domain-containing protein</fullName>
    </recommendedName>
</protein>
<dbReference type="CDD" id="cd01335">
    <property type="entry name" value="Radical_SAM"/>
    <property type="match status" value="1"/>
</dbReference>
<keyword evidence="3" id="KW-0408">Iron</keyword>
<dbReference type="Gene3D" id="3.20.20.70">
    <property type="entry name" value="Aldolase class I"/>
    <property type="match status" value="1"/>
</dbReference>
<dbReference type="PROSITE" id="PS51918">
    <property type="entry name" value="RADICAL_SAM"/>
    <property type="match status" value="1"/>
</dbReference>
<evidence type="ECO:0000256" key="2">
    <source>
        <dbReference type="ARBA" id="ARBA00022723"/>
    </source>
</evidence>
<gene>
    <name evidence="6" type="ORF">GCM10010411_62690</name>
</gene>
<evidence type="ECO:0000313" key="7">
    <source>
        <dbReference type="Proteomes" id="UP001501509"/>
    </source>
</evidence>
<dbReference type="InterPro" id="IPR007197">
    <property type="entry name" value="rSAM"/>
</dbReference>
<keyword evidence="1" id="KW-0949">S-adenosyl-L-methionine</keyword>
<evidence type="ECO:0000256" key="3">
    <source>
        <dbReference type="ARBA" id="ARBA00023004"/>
    </source>
</evidence>
<reference evidence="7" key="1">
    <citation type="journal article" date="2019" name="Int. J. Syst. Evol. Microbiol.">
        <title>The Global Catalogue of Microorganisms (GCM) 10K type strain sequencing project: providing services to taxonomists for standard genome sequencing and annotation.</title>
        <authorList>
            <consortium name="The Broad Institute Genomics Platform"/>
            <consortium name="The Broad Institute Genome Sequencing Center for Infectious Disease"/>
            <person name="Wu L."/>
            <person name="Ma J."/>
        </authorList>
    </citation>
    <scope>NUCLEOTIDE SEQUENCE [LARGE SCALE GENOMIC DNA]</scope>
    <source>
        <strain evidence="7">JCM 6833</strain>
    </source>
</reference>
<evidence type="ECO:0000259" key="5">
    <source>
        <dbReference type="PROSITE" id="PS51918"/>
    </source>
</evidence>
<accession>A0ABP6CG02</accession>
<dbReference type="InterPro" id="IPR013785">
    <property type="entry name" value="Aldolase_TIM"/>
</dbReference>
<dbReference type="Proteomes" id="UP001501509">
    <property type="component" value="Unassembled WGS sequence"/>
</dbReference>
<feature type="domain" description="Radical SAM core" evidence="5">
    <location>
        <begin position="16"/>
        <end position="233"/>
    </location>
</feature>
<organism evidence="6 7">
    <name type="scientific">Actinomadura fulvescens</name>
    <dbReference type="NCBI Taxonomy" id="46160"/>
    <lineage>
        <taxon>Bacteria</taxon>
        <taxon>Bacillati</taxon>
        <taxon>Actinomycetota</taxon>
        <taxon>Actinomycetes</taxon>
        <taxon>Streptosporangiales</taxon>
        <taxon>Thermomonosporaceae</taxon>
        <taxon>Actinomadura</taxon>
    </lineage>
</organism>
<dbReference type="SUPFAM" id="SSF102114">
    <property type="entry name" value="Radical SAM enzymes"/>
    <property type="match status" value="1"/>
</dbReference>
<dbReference type="SFLD" id="SFLDG01067">
    <property type="entry name" value="SPASM/twitch_domain_containing"/>
    <property type="match status" value="1"/>
</dbReference>
<keyword evidence="4" id="KW-0411">Iron-sulfur</keyword>
<evidence type="ECO:0000256" key="4">
    <source>
        <dbReference type="ARBA" id="ARBA00023014"/>
    </source>
</evidence>
<evidence type="ECO:0000313" key="6">
    <source>
        <dbReference type="EMBL" id="GAA2618663.1"/>
    </source>
</evidence>
<name>A0ABP6CG02_9ACTN</name>
<sequence>MTVAPNAPTIARHRAVAPVSFLELEITRDCTAACQHCYSNSGPTGGTGTMRPADWLRVIEQAAAHPTIETVQFIGGEPTMHPTFVGLVRFALGSGLQVAIFTNLIEVTPALWDLYGHERVRLSTSWYSADRAQHDRILRQPGAYDATWANLREVVRRDIPIKVGLVRVVDDQDIDGAVEQILGLGITNYNVDDARPVGRALGRGQRTTVDDLCGMCGDGRAAIDTTGRLMPCVLGRDFDAGNVHESALADLLAGGRWAEVVDAIPGKADRCGPADSNDCDPAI</sequence>
<dbReference type="Pfam" id="PF04055">
    <property type="entry name" value="Radical_SAM"/>
    <property type="match status" value="1"/>
</dbReference>
<comment type="caution">
    <text evidence="6">The sequence shown here is derived from an EMBL/GenBank/DDBJ whole genome shotgun (WGS) entry which is preliminary data.</text>
</comment>
<dbReference type="PANTHER" id="PTHR11228:SF7">
    <property type="entry name" value="PQQA PEPTIDE CYCLASE"/>
    <property type="match status" value="1"/>
</dbReference>